<gene>
    <name evidence="1" type="ORF">B0A64_15790</name>
</gene>
<dbReference type="Proteomes" id="UP000214684">
    <property type="component" value="Unassembled WGS sequence"/>
</dbReference>
<dbReference type="Gene3D" id="3.40.50.2300">
    <property type="match status" value="1"/>
</dbReference>
<dbReference type="InterPro" id="IPR011006">
    <property type="entry name" value="CheY-like_superfamily"/>
</dbReference>
<dbReference type="EMBL" id="MUGS01000034">
    <property type="protein sequence ID" value="OXG04124.1"/>
    <property type="molecule type" value="Genomic_DNA"/>
</dbReference>
<comment type="caution">
    <text evidence="1">The sequence shown here is derived from an EMBL/GenBank/DDBJ whole genome shotgun (WGS) entry which is preliminary data.</text>
</comment>
<keyword evidence="2" id="KW-1185">Reference proteome</keyword>
<dbReference type="OrthoDB" id="1365103at2"/>
<evidence type="ECO:0000313" key="2">
    <source>
        <dbReference type="Proteomes" id="UP000214684"/>
    </source>
</evidence>
<evidence type="ECO:0000313" key="1">
    <source>
        <dbReference type="EMBL" id="OXG04124.1"/>
    </source>
</evidence>
<name>A0A227P420_9FLAO</name>
<sequence length="153" mass="18191">MNKKGPIVVIENKQEDRKIFIEVFTALNYANPILYFNTAETACNYMLRHQIKPFLVFSDIVLLNVMNYKVMETNPDNGVGTMFNCPYLFFTTLFEQSFVIDPYSLPTHSYFVKPYDYEKFKDVIKTIIEYWSKSKSLAQYNKKEIKQRVKNKY</sequence>
<dbReference type="AlphaFoldDB" id="A0A227P420"/>
<protein>
    <recommendedName>
        <fullName evidence="3">Response regulator</fullName>
    </recommendedName>
</protein>
<evidence type="ECO:0008006" key="3">
    <source>
        <dbReference type="Google" id="ProtNLM"/>
    </source>
</evidence>
<proteinExistence type="predicted"/>
<accession>A0A227P420</accession>
<reference evidence="1 2" key="1">
    <citation type="submission" date="2016-11" db="EMBL/GenBank/DDBJ databases">
        <title>Whole genomes of Flavobacteriaceae.</title>
        <authorList>
            <person name="Stine C."/>
            <person name="Li C."/>
            <person name="Tadesse D."/>
        </authorList>
    </citation>
    <scope>NUCLEOTIDE SEQUENCE [LARGE SCALE GENOMIC DNA]</scope>
    <source>
        <strain evidence="1 2">DSM 24704</strain>
    </source>
</reference>
<organism evidence="1 2">
    <name type="scientific">Flavobacterium araucananum</name>
    <dbReference type="NCBI Taxonomy" id="946678"/>
    <lineage>
        <taxon>Bacteria</taxon>
        <taxon>Pseudomonadati</taxon>
        <taxon>Bacteroidota</taxon>
        <taxon>Flavobacteriia</taxon>
        <taxon>Flavobacteriales</taxon>
        <taxon>Flavobacteriaceae</taxon>
        <taxon>Flavobacterium</taxon>
    </lineage>
</organism>
<dbReference type="RefSeq" id="WP_089480469.1">
    <property type="nucleotide sequence ID" value="NZ_MUGS01000034.1"/>
</dbReference>
<dbReference type="SUPFAM" id="SSF52172">
    <property type="entry name" value="CheY-like"/>
    <property type="match status" value="1"/>
</dbReference>